<dbReference type="SUPFAM" id="SSF55821">
    <property type="entry name" value="YrdC/RibB"/>
    <property type="match status" value="1"/>
</dbReference>
<dbReference type="GO" id="GO:0003935">
    <property type="term" value="F:GTP cyclohydrolase II activity"/>
    <property type="evidence" value="ECO:0007669"/>
    <property type="project" value="TreeGrafter"/>
</dbReference>
<dbReference type="EMBL" id="AJWZ01000857">
    <property type="protein sequence ID" value="EKC75555.1"/>
    <property type="molecule type" value="Genomic_DNA"/>
</dbReference>
<protein>
    <submittedName>
        <fullName evidence="4">3,4-dihydroxy-2-butanone 4-phosphate synthase/GTP cyclohydrolase II</fullName>
    </submittedName>
</protein>
<dbReference type="GO" id="GO:0009231">
    <property type="term" value="P:riboflavin biosynthetic process"/>
    <property type="evidence" value="ECO:0007669"/>
    <property type="project" value="UniProtKB-UniPathway"/>
</dbReference>
<organism evidence="4">
    <name type="scientific">human gut metagenome</name>
    <dbReference type="NCBI Taxonomy" id="408170"/>
    <lineage>
        <taxon>unclassified sequences</taxon>
        <taxon>metagenomes</taxon>
        <taxon>organismal metagenomes</taxon>
    </lineage>
</organism>
<sequence length="115" mass="12742">MSQNYQYNTIEEALRDLKEGKIVLVTDDPDRENEGDLICAAEFATRENINFMATYAKGLICTPMSAEIAARLNFPPMVAENTDNHSTAFTVAVDHADTTTGISAEERSYTIMKCV</sequence>
<feature type="non-terminal residue" evidence="4">
    <location>
        <position position="115"/>
    </location>
</feature>
<dbReference type="GO" id="GO:0005829">
    <property type="term" value="C:cytosol"/>
    <property type="evidence" value="ECO:0007669"/>
    <property type="project" value="TreeGrafter"/>
</dbReference>
<accession>K1UBL9</accession>
<dbReference type="AlphaFoldDB" id="K1UBL9"/>
<dbReference type="GO" id="GO:0046872">
    <property type="term" value="F:metal ion binding"/>
    <property type="evidence" value="ECO:0007669"/>
    <property type="project" value="UniProtKB-KW"/>
</dbReference>
<reference evidence="4" key="1">
    <citation type="journal article" date="2013" name="Environ. Microbiol.">
        <title>Microbiota from the distal guts of lean and obese adolescents exhibit partial functional redundancy besides clear differences in community structure.</title>
        <authorList>
            <person name="Ferrer M."/>
            <person name="Ruiz A."/>
            <person name="Lanza F."/>
            <person name="Haange S.B."/>
            <person name="Oberbach A."/>
            <person name="Till H."/>
            <person name="Bargiela R."/>
            <person name="Campoy C."/>
            <person name="Segura M.T."/>
            <person name="Richter M."/>
            <person name="von Bergen M."/>
            <person name="Seifert J."/>
            <person name="Suarez A."/>
        </authorList>
    </citation>
    <scope>NUCLEOTIDE SEQUENCE</scope>
</reference>
<evidence type="ECO:0000256" key="3">
    <source>
        <dbReference type="ARBA" id="ARBA00022723"/>
    </source>
</evidence>
<keyword evidence="4" id="KW-0378">Hydrolase</keyword>
<dbReference type="Gene3D" id="3.90.870.10">
    <property type="entry name" value="DHBP synthase"/>
    <property type="match status" value="1"/>
</dbReference>
<dbReference type="Pfam" id="PF00926">
    <property type="entry name" value="DHBP_synthase"/>
    <property type="match status" value="1"/>
</dbReference>
<dbReference type="PANTHER" id="PTHR21327">
    <property type="entry name" value="GTP CYCLOHYDROLASE II-RELATED"/>
    <property type="match status" value="1"/>
</dbReference>
<name>K1UBL9_9ZZZZ</name>
<comment type="pathway">
    <text evidence="1">Cofactor biosynthesis; riboflavin biosynthesis.</text>
</comment>
<gene>
    <name evidence="4" type="ORF">OBE_01307</name>
</gene>
<keyword evidence="2" id="KW-0686">Riboflavin biosynthesis</keyword>
<dbReference type="PANTHER" id="PTHR21327:SF18">
    <property type="entry name" value="3,4-DIHYDROXY-2-BUTANONE 4-PHOSPHATE SYNTHASE"/>
    <property type="match status" value="1"/>
</dbReference>
<evidence type="ECO:0000313" key="4">
    <source>
        <dbReference type="EMBL" id="EKC75555.1"/>
    </source>
</evidence>
<dbReference type="InterPro" id="IPR017945">
    <property type="entry name" value="DHBP_synth_RibB-like_a/b_dom"/>
</dbReference>
<dbReference type="GO" id="GO:0008686">
    <property type="term" value="F:3,4-dihydroxy-2-butanone-4-phosphate synthase activity"/>
    <property type="evidence" value="ECO:0007669"/>
    <property type="project" value="InterPro"/>
</dbReference>
<evidence type="ECO:0000256" key="1">
    <source>
        <dbReference type="ARBA" id="ARBA00005104"/>
    </source>
</evidence>
<dbReference type="UniPathway" id="UPA00275"/>
<comment type="caution">
    <text evidence="4">The sequence shown here is derived from an EMBL/GenBank/DDBJ whole genome shotgun (WGS) entry which is preliminary data.</text>
</comment>
<keyword evidence="3" id="KW-0479">Metal-binding</keyword>
<dbReference type="InterPro" id="IPR000422">
    <property type="entry name" value="DHBP_synthase_RibB"/>
</dbReference>
<proteinExistence type="predicted"/>
<evidence type="ECO:0000256" key="2">
    <source>
        <dbReference type="ARBA" id="ARBA00022619"/>
    </source>
</evidence>